<dbReference type="AlphaFoldDB" id="A0A1M7B442"/>
<dbReference type="Proteomes" id="UP000184248">
    <property type="component" value="Unassembled WGS sequence"/>
</dbReference>
<evidence type="ECO:0000313" key="1">
    <source>
        <dbReference type="EMBL" id="SHL49731.1"/>
    </source>
</evidence>
<dbReference type="EMBL" id="FRAL01000018">
    <property type="protein sequence ID" value="SHL49731.1"/>
    <property type="molecule type" value="Genomic_DNA"/>
</dbReference>
<accession>A0A1M7B442</accession>
<keyword evidence="2" id="KW-1185">Reference proteome</keyword>
<organism evidence="1 2">
    <name type="scientific">Halomonas caseinilytica</name>
    <dbReference type="NCBI Taxonomy" id="438744"/>
    <lineage>
        <taxon>Bacteria</taxon>
        <taxon>Pseudomonadati</taxon>
        <taxon>Pseudomonadota</taxon>
        <taxon>Gammaproteobacteria</taxon>
        <taxon>Oceanospirillales</taxon>
        <taxon>Halomonadaceae</taxon>
        <taxon>Halomonas</taxon>
    </lineage>
</organism>
<reference evidence="2" key="1">
    <citation type="submission" date="2016-11" db="EMBL/GenBank/DDBJ databases">
        <authorList>
            <person name="Varghese N."/>
            <person name="Submissions S."/>
        </authorList>
    </citation>
    <scope>NUCLEOTIDE SEQUENCE [LARGE SCALE GENOMIC DNA]</scope>
    <source>
        <strain evidence="2">ALO Sharm</strain>
    </source>
</reference>
<protein>
    <submittedName>
        <fullName evidence="1">Uncharacterized protein</fullName>
    </submittedName>
</protein>
<proteinExistence type="predicted"/>
<evidence type="ECO:0000313" key="2">
    <source>
        <dbReference type="Proteomes" id="UP000184248"/>
    </source>
</evidence>
<dbReference type="InterPro" id="IPR044000">
    <property type="entry name" value="Phage_tube_2"/>
</dbReference>
<gene>
    <name evidence="1" type="ORF">SAMN05192556_11810</name>
</gene>
<name>A0A1M7B442_9GAMM</name>
<dbReference type="Pfam" id="PF18906">
    <property type="entry name" value="Phage_tube_2"/>
    <property type="match status" value="1"/>
</dbReference>
<dbReference type="OrthoDB" id="6147138at2"/>
<dbReference type="RefSeq" id="WP_082920076.1">
    <property type="nucleotide sequence ID" value="NZ_BDEO01000016.1"/>
</dbReference>
<sequence>MLTRKQMILVKMETTYAQDSTPDGSNRIFVAELEVNPYEGDRQEIPRIRDSMGANAEGNVAPYVTATITAGLAGSGTKGTPPVFGPLLRACGLSETIDTETAGDEKVIYQPVTDNIESCTIYYLQDGQQQRITGARGTLTLDATRGQYPTLQFTMTGLYHKPEAASPVTISPITQQDEVPVNKQNTGTFSVHGYAACGESLSMELGNEVVHRNLIGCEKVFITDRAATGEINVEAPNIGTKDYFAAVESHQGFTPGAINLVHGTTPGNIVQFDAPKTQLSSITSQDSDGIVHYQLGARYLPDAGNDEFTLTFK</sequence>